<protein>
    <submittedName>
        <fullName evidence="2">Fe-S oxidoreductase, related to NifB/MoaA family with PDZ N-terminal domain</fullName>
    </submittedName>
</protein>
<dbReference type="Gene3D" id="2.30.42.10">
    <property type="match status" value="1"/>
</dbReference>
<dbReference type="InterPro" id="IPR007549">
    <property type="entry name" value="DUF512"/>
</dbReference>
<evidence type="ECO:0000313" key="3">
    <source>
        <dbReference type="Proteomes" id="UP000014923"/>
    </source>
</evidence>
<dbReference type="HOGENOM" id="CLU_037396_0_0_9"/>
<gene>
    <name evidence="2" type="ORF">TCEL_01762</name>
</gene>
<dbReference type="SUPFAM" id="SSF102114">
    <property type="entry name" value="Radical SAM enzymes"/>
    <property type="match status" value="1"/>
</dbReference>
<name>R7RRC2_9CLOT</name>
<dbReference type="Pfam" id="PF19238">
    <property type="entry name" value="Radical_SAM_2"/>
    <property type="match status" value="1"/>
</dbReference>
<dbReference type="eggNOG" id="COG1625">
    <property type="taxonomic scope" value="Bacteria"/>
</dbReference>
<reference evidence="2" key="1">
    <citation type="submission" date="2013-03" db="EMBL/GenBank/DDBJ databases">
        <title>Draft genome sequence of the hydrogen-ethanol-producing anaerobic alkalithermophilic Caloramator celere.</title>
        <authorList>
            <person name="Ciranna A."/>
            <person name="Larjo A."/>
            <person name="Kivisto A."/>
            <person name="Santala V."/>
            <person name="Roos C."/>
            <person name="Karp M."/>
        </authorList>
    </citation>
    <scope>NUCLEOTIDE SEQUENCE [LARGE SCALE GENOMIC DNA]</scope>
    <source>
        <strain evidence="2">DSM 8682</strain>
    </source>
</reference>
<feature type="domain" description="PDZ" evidence="1">
    <location>
        <begin position="1"/>
        <end position="38"/>
    </location>
</feature>
<keyword evidence="3" id="KW-1185">Reference proteome</keyword>
<dbReference type="InterPro" id="IPR001478">
    <property type="entry name" value="PDZ"/>
</dbReference>
<dbReference type="InterPro" id="IPR058240">
    <property type="entry name" value="rSAM_sf"/>
</dbReference>
<accession>R7RRC2</accession>
<dbReference type="EMBL" id="CAVN010000091">
    <property type="protein sequence ID" value="CDF57848.1"/>
    <property type="molecule type" value="Genomic_DNA"/>
</dbReference>
<dbReference type="InterPro" id="IPR036034">
    <property type="entry name" value="PDZ_sf"/>
</dbReference>
<comment type="caution">
    <text evidence="2">The sequence shown here is derived from an EMBL/GenBank/DDBJ whole genome shotgun (WGS) entry which is preliminary data.</text>
</comment>
<dbReference type="InterPro" id="IPR045375">
    <property type="entry name" value="Put_radical_SAM-like_N"/>
</dbReference>
<dbReference type="OrthoDB" id="9774724at2"/>
<dbReference type="Gene3D" id="3.20.20.70">
    <property type="entry name" value="Aldolase class I"/>
    <property type="match status" value="1"/>
</dbReference>
<evidence type="ECO:0000259" key="1">
    <source>
        <dbReference type="PROSITE" id="PS50106"/>
    </source>
</evidence>
<dbReference type="InterPro" id="IPR013785">
    <property type="entry name" value="Aldolase_TIM"/>
</dbReference>
<dbReference type="RefSeq" id="WP_018661385.1">
    <property type="nucleotide sequence ID" value="NZ_HF952018.1"/>
</dbReference>
<evidence type="ECO:0000313" key="2">
    <source>
        <dbReference type="EMBL" id="CDF57848.1"/>
    </source>
</evidence>
<dbReference type="AlphaFoldDB" id="R7RRC2"/>
<proteinExistence type="predicted"/>
<dbReference type="Pfam" id="PF17820">
    <property type="entry name" value="PDZ_6"/>
    <property type="match status" value="1"/>
</dbReference>
<sequence>MRPQKKNIVVTYVAKNSIAEKYGIEPNDEILAINGTDVLDTIEYRYLTADSKLNIKIKKPSGDIKEILIKKRPYEDIGIEFDDPYINNPRRCSNKCIFCFIDQLPKGMRDTLYFKDDDSRLSFLQGNFITLTNMSDEDIERIIKFKISPINVSVHTTNPNLRVKMLNNKRAGKVLEYLKKLTDASIKVNCQIVLCPDINDGKELERTIYDLFSMYPNISNVAVVPVGITKYREGLYPLKSFDKETSKQVIRQVEKIQQDISQSIGSPFVRLADEFYIMAEEKLPEYEHYEDFEQLEDGIGMIRFFEKCIEDDLEYFDFDGKGLKFTIATGVSSYEFIKDMAEKINNKFNVDIRVVPIINNFFGEKITVTGLLTSKDIYEQIKDKLNGNILLLSSNMFKADEDVFLDDVHMLDLSNSLGVKIVKCKYTGEDLIENIEREVIKWQSR</sequence>
<dbReference type="PROSITE" id="PS50106">
    <property type="entry name" value="PDZ"/>
    <property type="match status" value="1"/>
</dbReference>
<dbReference type="Pfam" id="PF04459">
    <property type="entry name" value="DUF512"/>
    <property type="match status" value="1"/>
</dbReference>
<dbReference type="SUPFAM" id="SSF50156">
    <property type="entry name" value="PDZ domain-like"/>
    <property type="match status" value="1"/>
</dbReference>
<dbReference type="Proteomes" id="UP000014923">
    <property type="component" value="Unassembled WGS sequence"/>
</dbReference>
<organism evidence="2 3">
    <name type="scientific">Thermobrachium celere DSM 8682</name>
    <dbReference type="NCBI Taxonomy" id="941824"/>
    <lineage>
        <taxon>Bacteria</taxon>
        <taxon>Bacillati</taxon>
        <taxon>Bacillota</taxon>
        <taxon>Clostridia</taxon>
        <taxon>Eubacteriales</taxon>
        <taxon>Clostridiaceae</taxon>
        <taxon>Thermobrachium</taxon>
    </lineage>
</organism>
<dbReference type="InterPro" id="IPR041489">
    <property type="entry name" value="PDZ_6"/>
</dbReference>